<dbReference type="SUPFAM" id="SSF54556">
    <property type="entry name" value="Chitinase insertion domain"/>
    <property type="match status" value="1"/>
</dbReference>
<keyword evidence="4" id="KW-0119">Carbohydrate metabolism</keyword>
<keyword evidence="4" id="KW-0624">Polysaccharide degradation</keyword>
<dbReference type="PANTHER" id="PTHR11177:SF317">
    <property type="entry name" value="CHITINASE 12-RELATED"/>
    <property type="match status" value="1"/>
</dbReference>
<dbReference type="GO" id="GO:0005975">
    <property type="term" value="P:carbohydrate metabolic process"/>
    <property type="evidence" value="ECO:0007669"/>
    <property type="project" value="InterPro"/>
</dbReference>
<name>A0A4V6PEZ1_9ACTN</name>
<dbReference type="GO" id="GO:0006032">
    <property type="term" value="P:chitin catabolic process"/>
    <property type="evidence" value="ECO:0007669"/>
    <property type="project" value="UniProtKB-KW"/>
</dbReference>
<organism evidence="9 10">
    <name type="scientific">Actinomadura rubrisoli</name>
    <dbReference type="NCBI Taxonomy" id="2530368"/>
    <lineage>
        <taxon>Bacteria</taxon>
        <taxon>Bacillati</taxon>
        <taxon>Actinomycetota</taxon>
        <taxon>Actinomycetes</taxon>
        <taxon>Streptosporangiales</taxon>
        <taxon>Thermomonosporaceae</taxon>
        <taxon>Actinomadura</taxon>
    </lineage>
</organism>
<dbReference type="OrthoDB" id="276604at2"/>
<dbReference type="Gene3D" id="3.10.50.10">
    <property type="match status" value="1"/>
</dbReference>
<dbReference type="InterPro" id="IPR029070">
    <property type="entry name" value="Chitinase_insertion_sf"/>
</dbReference>
<evidence type="ECO:0000256" key="7">
    <source>
        <dbReference type="RuleBase" id="RU004453"/>
    </source>
</evidence>
<evidence type="ECO:0000313" key="10">
    <source>
        <dbReference type="Proteomes" id="UP000294513"/>
    </source>
</evidence>
<evidence type="ECO:0000256" key="2">
    <source>
        <dbReference type="ARBA" id="ARBA00012729"/>
    </source>
</evidence>
<gene>
    <name evidence="9" type="ORF">E1298_17830</name>
</gene>
<evidence type="ECO:0000259" key="8">
    <source>
        <dbReference type="PROSITE" id="PS51910"/>
    </source>
</evidence>
<dbReference type="Proteomes" id="UP000294513">
    <property type="component" value="Unassembled WGS sequence"/>
</dbReference>
<dbReference type="GO" id="GO:0005576">
    <property type="term" value="C:extracellular region"/>
    <property type="evidence" value="ECO:0007669"/>
    <property type="project" value="TreeGrafter"/>
</dbReference>
<evidence type="ECO:0000256" key="5">
    <source>
        <dbReference type="ARBA" id="ARBA00023295"/>
    </source>
</evidence>
<dbReference type="PROSITE" id="PS51910">
    <property type="entry name" value="GH18_2"/>
    <property type="match status" value="1"/>
</dbReference>
<comment type="similarity">
    <text evidence="7">Belongs to the glycosyl hydrolase 18 family.</text>
</comment>
<dbReference type="InterPro" id="IPR001223">
    <property type="entry name" value="Glyco_hydro18_cat"/>
</dbReference>
<evidence type="ECO:0000256" key="3">
    <source>
        <dbReference type="ARBA" id="ARBA00022801"/>
    </source>
</evidence>
<evidence type="ECO:0000256" key="1">
    <source>
        <dbReference type="ARBA" id="ARBA00000822"/>
    </source>
</evidence>
<sequence>MAYRSVGYFGNWAQYRQAGGKFTPDQIDPSLFTHVIFAFGMIGFVSWSVDPSPTRAGEQRFTGDYTIQPVEWNDQQVLYPAMQELKQKNPSLKTLLAIGGWSFNSCDDTPQSAGTEHPYGPFTCKLFSTMAANPDGRAQFINSAIDYAGRYGFDGIDIDWEYPGDPQRGGQDADYDNYLALLSEFRQAAGQDFIITMASAAVPKGSRTGDAFFQWLAQCAPFLDWFNVMSYDYHGAFDDPQTGTGANAPLLQDSSPGGTFDVKDTVESYLKASIPKDKIVLGMPTYGRTYVVTQAADGYGKPFSSAGPAGPATATPGILAYYEILDKIESGELDVQRWDEPTLTPYAYSTETGLFVSYDDEKSLGYKVSYVIKMGLGGTMTWAIDLDKF</sequence>
<protein>
    <recommendedName>
        <fullName evidence="2">chitinase</fullName>
        <ecNumber evidence="2">3.2.1.14</ecNumber>
    </recommendedName>
</protein>
<keyword evidence="3 6" id="KW-0378">Hydrolase</keyword>
<dbReference type="InterPro" id="IPR017853">
    <property type="entry name" value="GH"/>
</dbReference>
<feature type="domain" description="GH18" evidence="8">
    <location>
        <begin position="3"/>
        <end position="389"/>
    </location>
</feature>
<accession>A0A4V6PEZ1</accession>
<proteinExistence type="inferred from homology"/>
<dbReference type="SMART" id="SM00636">
    <property type="entry name" value="Glyco_18"/>
    <property type="match status" value="1"/>
</dbReference>
<dbReference type="Pfam" id="PF00704">
    <property type="entry name" value="Glyco_hydro_18"/>
    <property type="match status" value="1"/>
</dbReference>
<dbReference type="GO" id="GO:0008843">
    <property type="term" value="F:endochitinase activity"/>
    <property type="evidence" value="ECO:0007669"/>
    <property type="project" value="UniProtKB-EC"/>
</dbReference>
<dbReference type="AlphaFoldDB" id="A0A4V6PEZ1"/>
<dbReference type="EC" id="3.2.1.14" evidence="2"/>
<dbReference type="PROSITE" id="PS01095">
    <property type="entry name" value="GH18_1"/>
    <property type="match status" value="1"/>
</dbReference>
<dbReference type="InterPro" id="IPR001579">
    <property type="entry name" value="Glyco_hydro_18_chit_AS"/>
</dbReference>
<evidence type="ECO:0000256" key="6">
    <source>
        <dbReference type="RuleBase" id="RU000489"/>
    </source>
</evidence>
<comment type="caution">
    <text evidence="9">The sequence shown here is derived from an EMBL/GenBank/DDBJ whole genome shotgun (WGS) entry which is preliminary data.</text>
</comment>
<dbReference type="PANTHER" id="PTHR11177">
    <property type="entry name" value="CHITINASE"/>
    <property type="match status" value="1"/>
</dbReference>
<dbReference type="GO" id="GO:0008061">
    <property type="term" value="F:chitin binding"/>
    <property type="evidence" value="ECO:0007669"/>
    <property type="project" value="InterPro"/>
</dbReference>
<comment type="catalytic activity">
    <reaction evidence="1">
        <text>Random endo-hydrolysis of N-acetyl-beta-D-glucosaminide (1-&gt;4)-beta-linkages in chitin and chitodextrins.</text>
        <dbReference type="EC" id="3.2.1.14"/>
    </reaction>
</comment>
<dbReference type="SUPFAM" id="SSF51445">
    <property type="entry name" value="(Trans)glycosidases"/>
    <property type="match status" value="1"/>
</dbReference>
<dbReference type="EMBL" id="SMKU01000083">
    <property type="protein sequence ID" value="TDD86107.1"/>
    <property type="molecule type" value="Genomic_DNA"/>
</dbReference>
<evidence type="ECO:0000256" key="4">
    <source>
        <dbReference type="ARBA" id="ARBA00023024"/>
    </source>
</evidence>
<reference evidence="9 10" key="1">
    <citation type="submission" date="2019-03" db="EMBL/GenBank/DDBJ databases">
        <title>Draft genome sequences of novel Actinobacteria.</title>
        <authorList>
            <person name="Sahin N."/>
            <person name="Ay H."/>
            <person name="Saygin H."/>
        </authorList>
    </citation>
    <scope>NUCLEOTIDE SEQUENCE [LARGE SCALE GENOMIC DNA]</scope>
    <source>
        <strain evidence="9 10">H3C3</strain>
    </source>
</reference>
<keyword evidence="10" id="KW-1185">Reference proteome</keyword>
<keyword evidence="5 6" id="KW-0326">Glycosidase</keyword>
<keyword evidence="4" id="KW-0146">Chitin degradation</keyword>
<dbReference type="Gene3D" id="3.20.20.80">
    <property type="entry name" value="Glycosidases"/>
    <property type="match status" value="1"/>
</dbReference>
<dbReference type="InterPro" id="IPR011583">
    <property type="entry name" value="Chitinase_II/V-like_cat"/>
</dbReference>
<dbReference type="InterPro" id="IPR050314">
    <property type="entry name" value="Glycosyl_Hydrlase_18"/>
</dbReference>
<evidence type="ECO:0000313" key="9">
    <source>
        <dbReference type="EMBL" id="TDD86107.1"/>
    </source>
</evidence>